<dbReference type="Pfam" id="PF14223">
    <property type="entry name" value="Retrotran_gag_2"/>
    <property type="match status" value="1"/>
</dbReference>
<keyword evidence="3" id="KW-1185">Reference proteome</keyword>
<dbReference type="EnsemblPlants" id="AET6Gv20139300.1">
    <property type="protein sequence ID" value="AET6Gv20139300.1"/>
    <property type="gene ID" value="AET6Gv20139300"/>
</dbReference>
<dbReference type="PANTHER" id="PTHR47481:SF10">
    <property type="entry name" value="COPIA-LIKE POLYPROTEIN_RETROTRANSPOSON"/>
    <property type="match status" value="1"/>
</dbReference>
<dbReference type="Proteomes" id="UP000015105">
    <property type="component" value="Chromosome 6D"/>
</dbReference>
<feature type="compositionally biased region" description="Basic residues" evidence="1">
    <location>
        <begin position="169"/>
        <end position="178"/>
    </location>
</feature>
<evidence type="ECO:0008006" key="4">
    <source>
        <dbReference type="Google" id="ProtNLM"/>
    </source>
</evidence>
<protein>
    <recommendedName>
        <fullName evidence="4">Retrotransposon gag domain-containing protein</fullName>
    </recommendedName>
</protein>
<evidence type="ECO:0000313" key="2">
    <source>
        <dbReference type="EnsemblPlants" id="AET6Gv20139300.1"/>
    </source>
</evidence>
<feature type="region of interest" description="Disordered" evidence="1">
    <location>
        <begin position="148"/>
        <end position="212"/>
    </location>
</feature>
<dbReference type="PANTHER" id="PTHR47481">
    <property type="match status" value="1"/>
</dbReference>
<reference evidence="2" key="3">
    <citation type="journal article" date="2017" name="Nature">
        <title>Genome sequence of the progenitor of the wheat D genome Aegilops tauschii.</title>
        <authorList>
            <person name="Luo M.C."/>
            <person name="Gu Y.Q."/>
            <person name="Puiu D."/>
            <person name="Wang H."/>
            <person name="Twardziok S.O."/>
            <person name="Deal K.R."/>
            <person name="Huo N."/>
            <person name="Zhu T."/>
            <person name="Wang L."/>
            <person name="Wang Y."/>
            <person name="McGuire P.E."/>
            <person name="Liu S."/>
            <person name="Long H."/>
            <person name="Ramasamy R.K."/>
            <person name="Rodriguez J.C."/>
            <person name="Van S.L."/>
            <person name="Yuan L."/>
            <person name="Wang Z."/>
            <person name="Xia Z."/>
            <person name="Xiao L."/>
            <person name="Anderson O.D."/>
            <person name="Ouyang S."/>
            <person name="Liang Y."/>
            <person name="Zimin A.V."/>
            <person name="Pertea G."/>
            <person name="Qi P."/>
            <person name="Bennetzen J.L."/>
            <person name="Dai X."/>
            <person name="Dawson M.W."/>
            <person name="Muller H.G."/>
            <person name="Kugler K."/>
            <person name="Rivarola-Duarte L."/>
            <person name="Spannagl M."/>
            <person name="Mayer K.F.X."/>
            <person name="Lu F.H."/>
            <person name="Bevan M.W."/>
            <person name="Leroy P."/>
            <person name="Li P."/>
            <person name="You F.M."/>
            <person name="Sun Q."/>
            <person name="Liu Z."/>
            <person name="Lyons E."/>
            <person name="Wicker T."/>
            <person name="Salzberg S.L."/>
            <person name="Devos K.M."/>
            <person name="Dvorak J."/>
        </authorList>
    </citation>
    <scope>NUCLEOTIDE SEQUENCE [LARGE SCALE GENOMIC DNA]</scope>
    <source>
        <strain evidence="2">cv. AL8/78</strain>
    </source>
</reference>
<evidence type="ECO:0000256" key="1">
    <source>
        <dbReference type="SAM" id="MobiDB-lite"/>
    </source>
</evidence>
<reference evidence="3" key="1">
    <citation type="journal article" date="2014" name="Science">
        <title>Ancient hybridizations among the ancestral genomes of bread wheat.</title>
        <authorList>
            <consortium name="International Wheat Genome Sequencing Consortium,"/>
            <person name="Marcussen T."/>
            <person name="Sandve S.R."/>
            <person name="Heier L."/>
            <person name="Spannagl M."/>
            <person name="Pfeifer M."/>
            <person name="Jakobsen K.S."/>
            <person name="Wulff B.B."/>
            <person name="Steuernagel B."/>
            <person name="Mayer K.F."/>
            <person name="Olsen O.A."/>
        </authorList>
    </citation>
    <scope>NUCLEOTIDE SEQUENCE [LARGE SCALE GENOMIC DNA]</scope>
    <source>
        <strain evidence="3">cv. AL8/78</strain>
    </source>
</reference>
<evidence type="ECO:0000313" key="3">
    <source>
        <dbReference type="Proteomes" id="UP000015105"/>
    </source>
</evidence>
<accession>A0A453MXZ2</accession>
<dbReference type="Gramene" id="AET6Gv20139300.1">
    <property type="protein sequence ID" value="AET6Gv20139300.1"/>
    <property type="gene ID" value="AET6Gv20139300"/>
</dbReference>
<proteinExistence type="predicted"/>
<reference evidence="2" key="4">
    <citation type="submission" date="2019-03" db="UniProtKB">
        <authorList>
            <consortium name="EnsemblPlants"/>
        </authorList>
    </citation>
    <scope>IDENTIFICATION</scope>
</reference>
<name>A0A453MXZ2_AEGTS</name>
<reference evidence="2" key="5">
    <citation type="journal article" date="2021" name="G3 (Bethesda)">
        <title>Aegilops tauschii genome assembly Aet v5.0 features greater sequence contiguity and improved annotation.</title>
        <authorList>
            <person name="Wang L."/>
            <person name="Zhu T."/>
            <person name="Rodriguez J.C."/>
            <person name="Deal K.R."/>
            <person name="Dubcovsky J."/>
            <person name="McGuire P.E."/>
            <person name="Lux T."/>
            <person name="Spannagl M."/>
            <person name="Mayer K.F.X."/>
            <person name="Baldrich P."/>
            <person name="Meyers B.C."/>
            <person name="Huo N."/>
            <person name="Gu Y.Q."/>
            <person name="Zhou H."/>
            <person name="Devos K.M."/>
            <person name="Bennetzen J.L."/>
            <person name="Unver T."/>
            <person name="Budak H."/>
            <person name="Gulick P.J."/>
            <person name="Galiba G."/>
            <person name="Kalapos B."/>
            <person name="Nelson D.R."/>
            <person name="Li P."/>
            <person name="You F.M."/>
            <person name="Luo M.C."/>
            <person name="Dvorak J."/>
        </authorList>
    </citation>
    <scope>NUCLEOTIDE SEQUENCE [LARGE SCALE GENOMIC DNA]</scope>
    <source>
        <strain evidence="2">cv. AL8/78</strain>
    </source>
</reference>
<reference evidence="3" key="2">
    <citation type="journal article" date="2017" name="Nat. Plants">
        <title>The Aegilops tauschii genome reveals multiple impacts of transposons.</title>
        <authorList>
            <person name="Zhao G."/>
            <person name="Zou C."/>
            <person name="Li K."/>
            <person name="Wang K."/>
            <person name="Li T."/>
            <person name="Gao L."/>
            <person name="Zhang X."/>
            <person name="Wang H."/>
            <person name="Yang Z."/>
            <person name="Liu X."/>
            <person name="Jiang W."/>
            <person name="Mao L."/>
            <person name="Kong X."/>
            <person name="Jiao Y."/>
            <person name="Jia J."/>
        </authorList>
    </citation>
    <scope>NUCLEOTIDE SEQUENCE [LARGE SCALE GENOMIC DNA]</scope>
    <source>
        <strain evidence="3">cv. AL8/78</strain>
    </source>
</reference>
<dbReference type="STRING" id="200361.A0A453MXZ2"/>
<organism evidence="2 3">
    <name type="scientific">Aegilops tauschii subsp. strangulata</name>
    <name type="common">Goatgrass</name>
    <dbReference type="NCBI Taxonomy" id="200361"/>
    <lineage>
        <taxon>Eukaryota</taxon>
        <taxon>Viridiplantae</taxon>
        <taxon>Streptophyta</taxon>
        <taxon>Embryophyta</taxon>
        <taxon>Tracheophyta</taxon>
        <taxon>Spermatophyta</taxon>
        <taxon>Magnoliopsida</taxon>
        <taxon>Liliopsida</taxon>
        <taxon>Poales</taxon>
        <taxon>Poaceae</taxon>
        <taxon>BOP clade</taxon>
        <taxon>Pooideae</taxon>
        <taxon>Triticodae</taxon>
        <taxon>Triticeae</taxon>
        <taxon>Triticinae</taxon>
        <taxon>Aegilops</taxon>
    </lineage>
</organism>
<feature type="compositionally biased region" description="Pro residues" evidence="1">
    <location>
        <begin position="186"/>
        <end position="203"/>
    </location>
</feature>
<dbReference type="AlphaFoldDB" id="A0A453MXZ2"/>
<sequence length="212" mass="22913">MADHAVVHWLNTTVSPELLDAVMQHEDTALTVWTAIDGLFHDNHLARAVYVDAEYHAIVQGDMTIMQYCTKLKTYADQLRDLGQPVTETQQVFHLRRGLGRQYHGAIPHITVRTPPPSFLQTRSFLLLEEHRAEQFARQQGAHALVAGRGAGPSNLAPPAPVDPSAGRGRGRPCRRGRGNGVPTNSPAPPLAPPGGGLPPPAPGTNSWTGLV</sequence>